<gene>
    <name evidence="2" type="ORF">H7E68_12765</name>
</gene>
<dbReference type="AlphaFoldDB" id="A0A7X0VRP3"/>
<dbReference type="InterPro" id="IPR013325">
    <property type="entry name" value="RNA_pol_sigma_r2"/>
</dbReference>
<comment type="caution">
    <text evidence="2">The sequence shown here is derived from an EMBL/GenBank/DDBJ whole genome shotgun (WGS) entry which is preliminary data.</text>
</comment>
<protein>
    <submittedName>
        <fullName evidence="2">Sigma-70 family RNA polymerase sigma factor</fullName>
    </submittedName>
</protein>
<name>A0A7X0VRP3_9CLOT</name>
<dbReference type="Proteomes" id="UP000585258">
    <property type="component" value="Unassembled WGS sequence"/>
</dbReference>
<evidence type="ECO:0000313" key="2">
    <source>
        <dbReference type="EMBL" id="MBB6715577.1"/>
    </source>
</evidence>
<dbReference type="RefSeq" id="WP_185164799.1">
    <property type="nucleotide sequence ID" value="NZ_JACKWY010000007.1"/>
</dbReference>
<dbReference type="GO" id="GO:0003700">
    <property type="term" value="F:DNA-binding transcription factor activity"/>
    <property type="evidence" value="ECO:0007669"/>
    <property type="project" value="InterPro"/>
</dbReference>
<sequence>MKVKFNKDATDIKQLGDKGATCALLTLAKNGDKAAKELLIKKYYALIVFQTKGIYLNGYTFDDLVQTGIESVLKSINSFDINKGIEAFNAYVFLSIKNNFNYLCRKEIRYNEVFSLNTIVKDNMESIDFIPDTETLEEVFIKTITSNQLLFSLQLLDKEELELIKFLYLNYENSEKQYLSKYAELKGKDYYYCTSLKKRALIKLRVAIGNNISHAT</sequence>
<evidence type="ECO:0000259" key="1">
    <source>
        <dbReference type="Pfam" id="PF04542"/>
    </source>
</evidence>
<proteinExistence type="predicted"/>
<evidence type="ECO:0000313" key="3">
    <source>
        <dbReference type="Proteomes" id="UP000585258"/>
    </source>
</evidence>
<dbReference type="GO" id="GO:0006352">
    <property type="term" value="P:DNA-templated transcription initiation"/>
    <property type="evidence" value="ECO:0007669"/>
    <property type="project" value="InterPro"/>
</dbReference>
<accession>A0A7X0VRP3</accession>
<organism evidence="2 3">
    <name type="scientific">Clostridium gasigenes</name>
    <dbReference type="NCBI Taxonomy" id="94869"/>
    <lineage>
        <taxon>Bacteria</taxon>
        <taxon>Bacillati</taxon>
        <taxon>Bacillota</taxon>
        <taxon>Clostridia</taxon>
        <taxon>Eubacteriales</taxon>
        <taxon>Clostridiaceae</taxon>
        <taxon>Clostridium</taxon>
    </lineage>
</organism>
<dbReference type="SUPFAM" id="SSF88946">
    <property type="entry name" value="Sigma2 domain of RNA polymerase sigma factors"/>
    <property type="match status" value="1"/>
</dbReference>
<dbReference type="Pfam" id="PF04542">
    <property type="entry name" value="Sigma70_r2"/>
    <property type="match status" value="1"/>
</dbReference>
<dbReference type="Gene3D" id="1.20.120.1810">
    <property type="match status" value="1"/>
</dbReference>
<reference evidence="2 3" key="1">
    <citation type="submission" date="2020-08" db="EMBL/GenBank/DDBJ databases">
        <title>Clostridia isolated from Swiss meat.</title>
        <authorList>
            <person name="Wambui J."/>
            <person name="Stevens M.J.A."/>
            <person name="Stephan R."/>
        </authorList>
    </citation>
    <scope>NUCLEOTIDE SEQUENCE [LARGE SCALE GENOMIC DNA]</scope>
    <source>
        <strain evidence="2 3">CM001</strain>
    </source>
</reference>
<feature type="domain" description="RNA polymerase sigma-70 region 2" evidence="1">
    <location>
        <begin position="39"/>
        <end position="107"/>
    </location>
</feature>
<dbReference type="EMBL" id="JACKWY010000007">
    <property type="protein sequence ID" value="MBB6715577.1"/>
    <property type="molecule type" value="Genomic_DNA"/>
</dbReference>
<dbReference type="InterPro" id="IPR007627">
    <property type="entry name" value="RNA_pol_sigma70_r2"/>
</dbReference>